<evidence type="ECO:0000313" key="3">
    <source>
        <dbReference type="EMBL" id="MCW1147387.1"/>
    </source>
</evidence>
<feature type="chain" id="PRO_5047530023" description="Lipoprotein" evidence="2">
    <location>
        <begin position="23"/>
        <end position="276"/>
    </location>
</feature>
<dbReference type="EMBL" id="JAPCIO010000002">
    <property type="protein sequence ID" value="MCW1147387.1"/>
    <property type="molecule type" value="Genomic_DNA"/>
</dbReference>
<dbReference type="RefSeq" id="WP_264368258.1">
    <property type="nucleotide sequence ID" value="NZ_JAPCIO010000002.1"/>
</dbReference>
<evidence type="ECO:0000256" key="1">
    <source>
        <dbReference type="SAM" id="MobiDB-lite"/>
    </source>
</evidence>
<sequence>MKRFCCLLLLSVFVLTSCVVQENLNFNEDGSGRLLYKIDMSKMMTMAGDKFGEKSSKRKSKKNNKMEDNSKDIDSVFSYKDMLAGKEDSIAKLPIEEQARLKKMEKYSGRLVMNEAQKKMEFHLFTDFMNPAELQDLVSPVNSLAGMNSSTAQLGNDAPKNEGVTSYDYNGKKFVKIVTVAPKSDLKKDLEKLDRDSKKEGEEDINVEKLASELSESFKMMYNESSYEMTVSFPKKIKKVSIPNAKISDDGKTVVLVFPMENYMESKDVNFEVELE</sequence>
<keyword evidence="2" id="KW-0732">Signal</keyword>
<reference evidence="3" key="1">
    <citation type="submission" date="2022-10" db="EMBL/GenBank/DDBJ databases">
        <title>Flavobacterium sp. nov., a bacterium isolated from lake sediment.</title>
        <authorList>
            <person name="Qu J.-H."/>
        </authorList>
    </citation>
    <scope>NUCLEOTIDE SEQUENCE</scope>
    <source>
        <strain evidence="3">TH16-21</strain>
    </source>
</reference>
<dbReference type="Proteomes" id="UP001165677">
    <property type="component" value="Unassembled WGS sequence"/>
</dbReference>
<name>A0ABT3EFM6_9FLAO</name>
<evidence type="ECO:0008006" key="5">
    <source>
        <dbReference type="Google" id="ProtNLM"/>
    </source>
</evidence>
<protein>
    <recommendedName>
        <fullName evidence="5">Lipoprotein</fullName>
    </recommendedName>
</protein>
<dbReference type="PROSITE" id="PS51257">
    <property type="entry name" value="PROKAR_LIPOPROTEIN"/>
    <property type="match status" value="1"/>
</dbReference>
<evidence type="ECO:0000313" key="4">
    <source>
        <dbReference type="Proteomes" id="UP001165677"/>
    </source>
</evidence>
<proteinExistence type="predicted"/>
<gene>
    <name evidence="3" type="ORF">OJ995_04030</name>
</gene>
<comment type="caution">
    <text evidence="3">The sequence shown here is derived from an EMBL/GenBank/DDBJ whole genome shotgun (WGS) entry which is preliminary data.</text>
</comment>
<keyword evidence="4" id="KW-1185">Reference proteome</keyword>
<organism evidence="3 4">
    <name type="scientific">Flavobacterium lacisediminis</name>
    <dbReference type="NCBI Taxonomy" id="2989705"/>
    <lineage>
        <taxon>Bacteria</taxon>
        <taxon>Pseudomonadati</taxon>
        <taxon>Bacteroidota</taxon>
        <taxon>Flavobacteriia</taxon>
        <taxon>Flavobacteriales</taxon>
        <taxon>Flavobacteriaceae</taxon>
        <taxon>Flavobacterium</taxon>
    </lineage>
</organism>
<feature type="signal peptide" evidence="2">
    <location>
        <begin position="1"/>
        <end position="22"/>
    </location>
</feature>
<evidence type="ECO:0000256" key="2">
    <source>
        <dbReference type="SAM" id="SignalP"/>
    </source>
</evidence>
<feature type="region of interest" description="Disordered" evidence="1">
    <location>
        <begin position="49"/>
        <end position="69"/>
    </location>
</feature>
<accession>A0ABT3EFM6</accession>